<dbReference type="InterPro" id="IPR035251">
    <property type="entry name" value="ShlB_POTRA"/>
</dbReference>
<evidence type="ECO:0000256" key="3">
    <source>
        <dbReference type="ARBA" id="ARBA00023237"/>
    </source>
</evidence>
<sequence>MYICVVFLTLKLLMIILTCNKIKNLCFISLIYSYPIFLYAADITSKSGVVDLTPEIIRQDQRINELEKKLADENILLAPQQKIEKLGRDLVIVPETPCFEIKQLSFVINDPLQSKNQNIFNGLRYNLSQPDFIVGQCVGTQSLQNLVKYAQNELIKQGLITTQIVVNPQDLTQGHLVLNIHAGRIHQILSKDKSVNKIEIFAALPIKNNEILNLKKIDQGLENLKRTSNRDVDIKIEPAVAQDGKELVGYSDLIVTSRPYKKFGLSLNIDNSGSKSTGEYIGSLGISLNNPLNLNDSLNINLSHSLDDWQKDLNRSIYLSYSIPFRNYELSATHNEYRYEQNIAGFNGPILYSGETKQSNLMLSRMISRGAHHKTSIYTKGYHKKNQTFIENTEVNVMHRQTAGWNAGIQHRQYIGNALLDLNLDYRRGTGTLNAQSAPEERITIYDPVKEQQILLPAEGYARAPIWSAELRYSQPFTILDHPVQYRLNWRGQFAPKILVPQDRFYIGGRYSVRGFDGELMLSGDNGHYLQQELNWNSPIPATQFYAAIDQGWVNGRNSYSGQRYLMGSVFGTRSYFKGVYLDTFIGHGIKAPKLIKKDWVTGFSLNFSY</sequence>
<evidence type="ECO:0000259" key="4">
    <source>
        <dbReference type="Pfam" id="PF03865"/>
    </source>
</evidence>
<dbReference type="Pfam" id="PF08479">
    <property type="entry name" value="POTRA_2"/>
    <property type="match status" value="1"/>
</dbReference>
<dbReference type="InterPro" id="IPR013686">
    <property type="entry name" value="Polypept-transport_assoc_ShlB"/>
</dbReference>
<dbReference type="Gene3D" id="2.40.160.50">
    <property type="entry name" value="membrane protein fhac: a member of the omp85/tpsb transporter family"/>
    <property type="match status" value="1"/>
</dbReference>
<reference evidence="7" key="1">
    <citation type="submission" date="2021-07" db="EMBL/GenBank/DDBJ databases">
        <authorList>
            <person name="Fernandez M."/>
            <person name="Pereira P."/>
            <person name="Torres Tejerizo G.A."/>
            <person name="Gonzalez P."/>
            <person name="Agostini E."/>
        </authorList>
    </citation>
    <scope>NUCLEOTIDE SEQUENCE</scope>
    <source>
        <strain evidence="7">SFC 500-1A</strain>
    </source>
</reference>
<dbReference type="Pfam" id="PF17287">
    <property type="entry name" value="POTRA_3"/>
    <property type="match status" value="1"/>
</dbReference>
<dbReference type="PANTHER" id="PTHR34597:SF3">
    <property type="entry name" value="OUTER MEMBRANE TRANSPORTER CDIB"/>
    <property type="match status" value="1"/>
</dbReference>
<dbReference type="Pfam" id="PF03865">
    <property type="entry name" value="ShlB"/>
    <property type="match status" value="1"/>
</dbReference>
<dbReference type="Gene3D" id="3.10.20.310">
    <property type="entry name" value="membrane protein fhac"/>
    <property type="match status" value="1"/>
</dbReference>
<name>A0A8X8GGD6_ACIGI</name>
<gene>
    <name evidence="7" type="ORF">KW868_14470</name>
</gene>
<dbReference type="InterPro" id="IPR027282">
    <property type="entry name" value="TPS"/>
</dbReference>
<feature type="domain" description="Polypeptide-transport-associated ShlB-type" evidence="5">
    <location>
        <begin position="133"/>
        <end position="183"/>
    </location>
</feature>
<keyword evidence="3" id="KW-0998">Cell outer membrane</keyword>
<feature type="domain" description="ShlB POTRA" evidence="6">
    <location>
        <begin position="184"/>
        <end position="238"/>
    </location>
</feature>
<evidence type="ECO:0000259" key="6">
    <source>
        <dbReference type="Pfam" id="PF17287"/>
    </source>
</evidence>
<protein>
    <submittedName>
        <fullName evidence="7">ShlB/FhaC/HecB family hemolysin secretion/activation protein</fullName>
    </submittedName>
</protein>
<evidence type="ECO:0000259" key="5">
    <source>
        <dbReference type="Pfam" id="PF08479"/>
    </source>
</evidence>
<dbReference type="EMBL" id="JAHWXT010000005">
    <property type="protein sequence ID" value="MCF0265652.1"/>
    <property type="molecule type" value="Genomic_DNA"/>
</dbReference>
<dbReference type="GO" id="GO:0046819">
    <property type="term" value="P:protein secretion by the type V secretion system"/>
    <property type="evidence" value="ECO:0007669"/>
    <property type="project" value="TreeGrafter"/>
</dbReference>
<dbReference type="InterPro" id="IPR005565">
    <property type="entry name" value="Hemolysn_activator_HlyB_C"/>
</dbReference>
<feature type="domain" description="Haemolysin activator HlyB C-terminal" evidence="4">
    <location>
        <begin position="249"/>
        <end position="574"/>
    </location>
</feature>
<comment type="caution">
    <text evidence="7">The sequence shown here is derived from an EMBL/GenBank/DDBJ whole genome shotgun (WGS) entry which is preliminary data.</text>
</comment>
<organism evidence="7 8">
    <name type="scientific">Acinetobacter guillouiae</name>
    <name type="common">Acinetobacter genomosp. 11</name>
    <dbReference type="NCBI Taxonomy" id="106649"/>
    <lineage>
        <taxon>Bacteria</taxon>
        <taxon>Pseudomonadati</taxon>
        <taxon>Pseudomonadota</taxon>
        <taxon>Gammaproteobacteria</taxon>
        <taxon>Moraxellales</taxon>
        <taxon>Moraxellaceae</taxon>
        <taxon>Acinetobacter</taxon>
    </lineage>
</organism>
<dbReference type="PIRSF" id="PIRSF029745">
    <property type="entry name" value="FhaC"/>
    <property type="match status" value="1"/>
</dbReference>
<dbReference type="GO" id="GO:0008320">
    <property type="term" value="F:protein transmembrane transporter activity"/>
    <property type="evidence" value="ECO:0007669"/>
    <property type="project" value="TreeGrafter"/>
</dbReference>
<accession>A0A8X8GGD6</accession>
<evidence type="ECO:0000256" key="1">
    <source>
        <dbReference type="ARBA" id="ARBA00022452"/>
    </source>
</evidence>
<dbReference type="GO" id="GO:0098046">
    <property type="term" value="C:type V protein secretion system complex"/>
    <property type="evidence" value="ECO:0007669"/>
    <property type="project" value="TreeGrafter"/>
</dbReference>
<keyword evidence="1" id="KW-1134">Transmembrane beta strand</keyword>
<proteinExistence type="predicted"/>
<keyword evidence="1" id="KW-0472">Membrane</keyword>
<dbReference type="InterPro" id="IPR051544">
    <property type="entry name" value="TPS_OM_transporter"/>
</dbReference>
<dbReference type="Proteomes" id="UP000887320">
    <property type="component" value="Unassembled WGS sequence"/>
</dbReference>
<evidence type="ECO:0000256" key="2">
    <source>
        <dbReference type="ARBA" id="ARBA00022692"/>
    </source>
</evidence>
<evidence type="ECO:0000313" key="8">
    <source>
        <dbReference type="Proteomes" id="UP000887320"/>
    </source>
</evidence>
<evidence type="ECO:0000313" key="7">
    <source>
        <dbReference type="EMBL" id="MCF0265652.1"/>
    </source>
</evidence>
<keyword evidence="2" id="KW-0812">Transmembrane</keyword>
<dbReference type="PANTHER" id="PTHR34597">
    <property type="entry name" value="SLR1661 PROTEIN"/>
    <property type="match status" value="1"/>
</dbReference>
<dbReference type="AlphaFoldDB" id="A0A8X8GGD6"/>